<dbReference type="Proteomes" id="UP000831701">
    <property type="component" value="Chromosome 7"/>
</dbReference>
<name>A0ACB8WMP8_9TELE</name>
<gene>
    <name evidence="1" type="ORF">L3Q82_007555</name>
</gene>
<evidence type="ECO:0000313" key="2">
    <source>
        <dbReference type="Proteomes" id="UP000831701"/>
    </source>
</evidence>
<comment type="caution">
    <text evidence="1">The sequence shown here is derived from an EMBL/GenBank/DDBJ whole genome shotgun (WGS) entry which is preliminary data.</text>
</comment>
<protein>
    <submittedName>
        <fullName evidence="1">Uncharacterized protein</fullName>
    </submittedName>
</protein>
<proteinExistence type="predicted"/>
<dbReference type="EMBL" id="CM041537">
    <property type="protein sequence ID" value="KAI3369305.1"/>
    <property type="molecule type" value="Genomic_DNA"/>
</dbReference>
<evidence type="ECO:0000313" key="1">
    <source>
        <dbReference type="EMBL" id="KAI3369305.1"/>
    </source>
</evidence>
<organism evidence="1 2">
    <name type="scientific">Scortum barcoo</name>
    <name type="common">barcoo grunter</name>
    <dbReference type="NCBI Taxonomy" id="214431"/>
    <lineage>
        <taxon>Eukaryota</taxon>
        <taxon>Metazoa</taxon>
        <taxon>Chordata</taxon>
        <taxon>Craniata</taxon>
        <taxon>Vertebrata</taxon>
        <taxon>Euteleostomi</taxon>
        <taxon>Actinopterygii</taxon>
        <taxon>Neopterygii</taxon>
        <taxon>Teleostei</taxon>
        <taxon>Neoteleostei</taxon>
        <taxon>Acanthomorphata</taxon>
        <taxon>Eupercaria</taxon>
        <taxon>Centrarchiformes</taxon>
        <taxon>Terapontoidei</taxon>
        <taxon>Terapontidae</taxon>
        <taxon>Scortum</taxon>
    </lineage>
</organism>
<sequence length="914" mass="102115">MPECVSVSEFLQEVQEDWSSPTTSSFTSKMISCRNTVYLLEEVLDSDRLVLQKMKKAAKAKYTSGQEHVSHLEQYINSMEKLSVNCHSNGETEVGSAFCRLADFSKELLSPMKNLLKSMLHNINFFLDSLVKGDLREVKGCIQIKCVRVCESSKQVEKEKRELARQYGMVRSEVSGGEIAEELEKERRSFQLSMCEYLIKVNEIKTKRGVDLLQNLIKHYHSHNNFLQECVSTTQRLKQYMEELNGVLTTVKQRQEEEKRQLVSLRDQLRPVVHTEQDSLPKQVYSMHQLLGDKQYGTERTGFLYKKSDGLRKMWQKRKCSVLAVQLLPDHRTRYSEPNKPPTRLNLLTCQVKPSVEDKKCFDLISHNRTYHFLAEDEAECVAWISVLSNSKQEALNVALDGGRKGGGGGESSVEDLTRAITDDIRRMPGNSTCCDCGAPDPGWLSTNLGILTCIECSGIHREMGVHVSRIQSLSLDSLGTSDLLLARNVGNSGFNEILEANLLSPSLKPSQHSHMAERKDFILSKYQDIHFVRRSHNSAAALRLNLQEATKNCDIYSLIQLYAQRTELSQPLHSHIQVDTYRSTQALALAYTENELGETALDVSRRLKHGHCEALLLQAQSNHFDHHVHVEYEWRLRHDDLYDSDDDFDDKNGPVKKERSSSSSSSFTSSFSSRPFSFSQSTSSSITPSSSGTAGGAAGGLLSVGRRLAMAMELHSRPSGSASSPPPPPPSSPAPPLPPRVKAPNVPPPPPPAGGEGAEEEEGEVFFPLTGNRKTTPLPPIAVRHKRSCSESSKNGFRRADSDGSSSHFTPPASKAPPNGSPTNQRSQSFENDRRGPAPQPLPRRSLPRGATSRRVEALYDCQADHHDELSFSEGQVLVVLGQEDNDWWHGYIEDEPDQRGLFPSSFVQLLSD</sequence>
<reference evidence="1" key="1">
    <citation type="submission" date="2022-04" db="EMBL/GenBank/DDBJ databases">
        <title>Jade perch genome.</title>
        <authorList>
            <person name="Chao B."/>
        </authorList>
    </citation>
    <scope>NUCLEOTIDE SEQUENCE</scope>
    <source>
        <strain evidence="1">CB-2022</strain>
    </source>
</reference>
<accession>A0ACB8WMP8</accession>
<keyword evidence="2" id="KW-1185">Reference proteome</keyword>